<accession>K0B9C9</accession>
<keyword evidence="2" id="KW-1185">Reference proteome</keyword>
<dbReference type="HOGENOM" id="CLU_2433690_0_0_2"/>
<reference evidence="1 2" key="1">
    <citation type="journal article" date="2012" name="J. Bacteriol.">
        <title>Draft Genome Sequence of an Ammonia-Oxidizing Archaeon, "Candidatus Nitrosopumilus koreensis" AR1, from Marine Sediment.</title>
        <authorList>
            <person name="Park S.J."/>
            <person name="Kim J.G."/>
            <person name="Jung M.Y."/>
            <person name="Kim S.J."/>
            <person name="Cha I.T."/>
            <person name="Kwon K."/>
            <person name="Lee J.H."/>
            <person name="Rhee S.K."/>
        </authorList>
    </citation>
    <scope>NUCLEOTIDE SEQUENCE [LARGE SCALE GENOMIC DNA]</scope>
    <source>
        <strain evidence="1 2">AR1</strain>
    </source>
</reference>
<proteinExistence type="predicted"/>
<dbReference type="EMBL" id="CP003842">
    <property type="protein sequence ID" value="AFS81056.1"/>
    <property type="molecule type" value="Genomic_DNA"/>
</dbReference>
<dbReference type="AlphaFoldDB" id="K0B9C9"/>
<dbReference type="RefSeq" id="WP_014963440.1">
    <property type="nucleotide sequence ID" value="NC_018655.1"/>
</dbReference>
<protein>
    <submittedName>
        <fullName evidence="1">Uncharacterized protein</fullName>
    </submittedName>
</protein>
<dbReference type="KEGG" id="nkr:NKOR_05865"/>
<dbReference type="GeneID" id="13725208"/>
<gene>
    <name evidence="1" type="ORF">NKOR_05865</name>
</gene>
<name>K0B9C9_9ARCH</name>
<evidence type="ECO:0000313" key="2">
    <source>
        <dbReference type="Proteomes" id="UP000006101"/>
    </source>
</evidence>
<evidence type="ECO:0000313" key="1">
    <source>
        <dbReference type="EMBL" id="AFS81056.1"/>
    </source>
</evidence>
<sequence length="90" mass="10987">MKAYHFTISDNLMENIKNYHNHYCQTNNTRELRQTITILLKYVLEDIKDIPLKEVISIEVFFRDKEYILEEFLDITTITFQTDDYLRQYA</sequence>
<dbReference type="Proteomes" id="UP000006101">
    <property type="component" value="Chromosome"/>
</dbReference>
<dbReference type="PATRIC" id="fig|1229908.8.peg.1277"/>
<organism evidence="1 2">
    <name type="scientific">Candidatus Nitrosopumilus koreensis AR1</name>
    <dbReference type="NCBI Taxonomy" id="1229908"/>
    <lineage>
        <taxon>Archaea</taxon>
        <taxon>Nitrososphaerota</taxon>
        <taxon>Nitrososphaeria</taxon>
        <taxon>Nitrosopumilales</taxon>
        <taxon>Nitrosopumilaceae</taxon>
        <taxon>Nitrosopumilus</taxon>
    </lineage>
</organism>